<accession>A4Y9H6</accession>
<dbReference type="eggNOG" id="ENOG502ZX34">
    <property type="taxonomic scope" value="Bacteria"/>
</dbReference>
<sequence>MVVLLSKKEAKQISGIKIHLAAYPAFEFVKSLRFQFSDAIKKGLLNEKLLNEAVILQGKIIETELHIFAGFESMIFDFANLNLLDTTVLIHQDIADEDIKLFAWKNVLYQTLLSSVSSDYLDLIHSNINAKISSDVANKLYYQSHLSEELLAKMTGKAKNTIAKQKSRHKPPQQEMSISLFEQVVGEADDR</sequence>
<name>A4Y9H6_SHEPC</name>
<dbReference type="AlphaFoldDB" id="A4Y9H6"/>
<gene>
    <name evidence="1" type="ordered locus">Sputcn32_2892</name>
</gene>
<dbReference type="STRING" id="319224.Sputcn32_2892"/>
<reference evidence="1" key="1">
    <citation type="submission" date="2007-04" db="EMBL/GenBank/DDBJ databases">
        <title>Complete sequence of Shewanella putrefaciens CN-32.</title>
        <authorList>
            <consortium name="US DOE Joint Genome Institute"/>
            <person name="Copeland A."/>
            <person name="Lucas S."/>
            <person name="Lapidus A."/>
            <person name="Barry K."/>
            <person name="Detter J.C."/>
            <person name="Glavina del Rio T."/>
            <person name="Hammon N."/>
            <person name="Israni S."/>
            <person name="Dalin E."/>
            <person name="Tice H."/>
            <person name="Pitluck S."/>
            <person name="Chain P."/>
            <person name="Malfatti S."/>
            <person name="Shin M."/>
            <person name="Vergez L."/>
            <person name="Schmutz J."/>
            <person name="Larimer F."/>
            <person name="Land M."/>
            <person name="Hauser L."/>
            <person name="Kyrpides N."/>
            <person name="Mikhailova N."/>
            <person name="Romine M.F."/>
            <person name="Fredrickson J."/>
            <person name="Tiedje J."/>
            <person name="Richardson P."/>
        </authorList>
    </citation>
    <scope>NUCLEOTIDE SEQUENCE [LARGE SCALE GENOMIC DNA]</scope>
    <source>
        <strain evidence="1">CN-32</strain>
    </source>
</reference>
<organism evidence="1">
    <name type="scientific">Shewanella putrefaciens (strain CN-32 / ATCC BAA-453)</name>
    <dbReference type="NCBI Taxonomy" id="319224"/>
    <lineage>
        <taxon>Bacteria</taxon>
        <taxon>Pseudomonadati</taxon>
        <taxon>Pseudomonadota</taxon>
        <taxon>Gammaproteobacteria</taxon>
        <taxon>Alteromonadales</taxon>
        <taxon>Shewanellaceae</taxon>
        <taxon>Shewanella</taxon>
    </lineage>
</organism>
<evidence type="ECO:0000313" key="1">
    <source>
        <dbReference type="EMBL" id="ABP76609.1"/>
    </source>
</evidence>
<dbReference type="KEGG" id="spc:Sputcn32_2892"/>
<dbReference type="HOGENOM" id="CLU_1420577_0_0_6"/>
<proteinExistence type="predicted"/>
<dbReference type="EMBL" id="CP000681">
    <property type="protein sequence ID" value="ABP76609.1"/>
    <property type="molecule type" value="Genomic_DNA"/>
</dbReference>
<protein>
    <submittedName>
        <fullName evidence="1">Uncharacterized protein</fullName>
    </submittedName>
</protein>